<evidence type="ECO:0000313" key="14">
    <source>
        <dbReference type="Proteomes" id="UP000195607"/>
    </source>
</evidence>
<dbReference type="InterPro" id="IPR027417">
    <property type="entry name" value="P-loop_NTPase"/>
</dbReference>
<evidence type="ECO:0000313" key="13">
    <source>
        <dbReference type="EMBL" id="SIM34628.1"/>
    </source>
</evidence>
<evidence type="ECO:0000256" key="5">
    <source>
        <dbReference type="ARBA" id="ARBA00022727"/>
    </source>
</evidence>
<dbReference type="NCBIfam" id="TIGR00041">
    <property type="entry name" value="DTMP_kinase"/>
    <property type="match status" value="1"/>
</dbReference>
<gene>
    <name evidence="11" type="primary">tmk</name>
    <name evidence="13" type="ORF">CSP5_0201</name>
</gene>
<evidence type="ECO:0000256" key="8">
    <source>
        <dbReference type="ARBA" id="ARBA00022840"/>
    </source>
</evidence>
<dbReference type="PANTHER" id="PTHR10344:SF4">
    <property type="entry name" value="UMP-CMP KINASE 2, MITOCHONDRIAL"/>
    <property type="match status" value="1"/>
</dbReference>
<name>A0A1N5SF67_9ARCH</name>
<keyword evidence="8 11" id="KW-0067">ATP-binding</keyword>
<dbReference type="GO" id="GO:0004798">
    <property type="term" value="F:dTMP kinase activity"/>
    <property type="evidence" value="ECO:0007669"/>
    <property type="project" value="UniProtKB-UniRule"/>
</dbReference>
<dbReference type="EMBL" id="LT671858">
    <property type="protein sequence ID" value="SIM34628.1"/>
    <property type="molecule type" value="Genomic_DNA"/>
</dbReference>
<evidence type="ECO:0000259" key="12">
    <source>
        <dbReference type="Pfam" id="PF02223"/>
    </source>
</evidence>
<evidence type="ECO:0000256" key="3">
    <source>
        <dbReference type="ARBA" id="ARBA00013355"/>
    </source>
</evidence>
<evidence type="ECO:0000256" key="2">
    <source>
        <dbReference type="ARBA" id="ARBA00012980"/>
    </source>
</evidence>
<keyword evidence="5 11" id="KW-0545">Nucleotide biosynthesis</keyword>
<dbReference type="RefSeq" id="WP_148689470.1">
    <property type="nucleotide sequence ID" value="NZ_LT671858.1"/>
</dbReference>
<protein>
    <recommendedName>
        <fullName evidence="3 11">Probable thymidylate kinase</fullName>
        <ecNumber evidence="2 11">2.7.4.9</ecNumber>
    </recommendedName>
    <alternativeName>
        <fullName evidence="9 11">dTMP kinase</fullName>
    </alternativeName>
</protein>
<dbReference type="InterPro" id="IPR018094">
    <property type="entry name" value="Thymidylate_kinase"/>
</dbReference>
<keyword evidence="7 11" id="KW-0418">Kinase</keyword>
<dbReference type="GO" id="GO:0006235">
    <property type="term" value="P:dTTP biosynthetic process"/>
    <property type="evidence" value="ECO:0007669"/>
    <property type="project" value="UniProtKB-UniRule"/>
</dbReference>
<dbReference type="EC" id="2.7.4.9" evidence="2 11"/>
<comment type="caution">
    <text evidence="11">Lacks conserved residue(s) required for the propagation of feature annotation.</text>
</comment>
<evidence type="ECO:0000256" key="9">
    <source>
        <dbReference type="ARBA" id="ARBA00029962"/>
    </source>
</evidence>
<keyword evidence="6 11" id="KW-0547">Nucleotide-binding</keyword>
<dbReference type="GO" id="GO:0006227">
    <property type="term" value="P:dUDP biosynthetic process"/>
    <property type="evidence" value="ECO:0007669"/>
    <property type="project" value="TreeGrafter"/>
</dbReference>
<dbReference type="AlphaFoldDB" id="A0A1N5SF67"/>
<dbReference type="InterPro" id="IPR039430">
    <property type="entry name" value="Thymidylate_kin-like_dom"/>
</dbReference>
<organism evidence="13 14">
    <name type="scientific">Cuniculiplasma divulgatum</name>
    <dbReference type="NCBI Taxonomy" id="1673428"/>
    <lineage>
        <taxon>Archaea</taxon>
        <taxon>Methanobacteriati</taxon>
        <taxon>Thermoplasmatota</taxon>
        <taxon>Thermoplasmata</taxon>
        <taxon>Thermoplasmatales</taxon>
        <taxon>Cuniculiplasmataceae</taxon>
        <taxon>Cuniculiplasma</taxon>
    </lineage>
</organism>
<keyword evidence="4 11" id="KW-0808">Transferase</keyword>
<dbReference type="Gene3D" id="3.40.50.300">
    <property type="entry name" value="P-loop containing nucleotide triphosphate hydrolases"/>
    <property type="match status" value="1"/>
</dbReference>
<accession>A0A1N5SF67</accession>
<sequence>MGKFIVIEGIDRSGKSTLARNIAIDLQNRGKSVILTHEPTSYFDSGLDILSKLKREDYMILLAMFIRDRIEHNKYILKSMTEDDFVICDRYSLSSLAYQGVFLKEHFKDQDQFYRWIENVLSISHIEPDLTIFIDFNGKSFRQGNGEKRELEIFEENEYLKDVYNIYTEAIKRGIFFNQGRIIGGNGSKEEMLNEAIKEILQIFHIQ</sequence>
<evidence type="ECO:0000256" key="11">
    <source>
        <dbReference type="HAMAP-Rule" id="MF_00165"/>
    </source>
</evidence>
<dbReference type="Pfam" id="PF02223">
    <property type="entry name" value="Thymidylate_kin"/>
    <property type="match status" value="1"/>
</dbReference>
<dbReference type="GeneID" id="41587505"/>
<evidence type="ECO:0000256" key="6">
    <source>
        <dbReference type="ARBA" id="ARBA00022741"/>
    </source>
</evidence>
<dbReference type="GO" id="GO:0006233">
    <property type="term" value="P:dTDP biosynthetic process"/>
    <property type="evidence" value="ECO:0007669"/>
    <property type="project" value="InterPro"/>
</dbReference>
<dbReference type="Proteomes" id="UP000195607">
    <property type="component" value="Chromosome I"/>
</dbReference>
<evidence type="ECO:0000256" key="10">
    <source>
        <dbReference type="ARBA" id="ARBA00048743"/>
    </source>
</evidence>
<feature type="domain" description="Thymidylate kinase-like" evidence="12">
    <location>
        <begin position="7"/>
        <end position="172"/>
    </location>
</feature>
<dbReference type="SUPFAM" id="SSF52540">
    <property type="entry name" value="P-loop containing nucleoside triphosphate hydrolases"/>
    <property type="match status" value="1"/>
</dbReference>
<dbReference type="CDD" id="cd01672">
    <property type="entry name" value="TMPK"/>
    <property type="match status" value="1"/>
</dbReference>
<proteinExistence type="inferred from homology"/>
<evidence type="ECO:0000256" key="4">
    <source>
        <dbReference type="ARBA" id="ARBA00022679"/>
    </source>
</evidence>
<evidence type="ECO:0000256" key="1">
    <source>
        <dbReference type="ARBA" id="ARBA00009776"/>
    </source>
</evidence>
<dbReference type="GO" id="GO:0005737">
    <property type="term" value="C:cytoplasm"/>
    <property type="evidence" value="ECO:0007669"/>
    <property type="project" value="TreeGrafter"/>
</dbReference>
<dbReference type="PROSITE" id="PS01331">
    <property type="entry name" value="THYMIDYLATE_KINASE"/>
    <property type="match status" value="1"/>
</dbReference>
<comment type="similarity">
    <text evidence="1 11">Belongs to the thymidylate kinase family.</text>
</comment>
<dbReference type="HAMAP" id="MF_00165">
    <property type="entry name" value="Thymidylate_kinase"/>
    <property type="match status" value="1"/>
</dbReference>
<dbReference type="InterPro" id="IPR018095">
    <property type="entry name" value="Thymidylate_kin_CS"/>
</dbReference>
<reference evidence="13 14" key="1">
    <citation type="submission" date="2016-04" db="EMBL/GenBank/DDBJ databases">
        <authorList>
            <person name="Evans L.H."/>
            <person name="Alamgir A."/>
            <person name="Owens N."/>
            <person name="Weber N.D."/>
            <person name="Virtaneva K."/>
            <person name="Barbian K."/>
            <person name="Babar A."/>
            <person name="Rosenke K."/>
        </authorList>
    </citation>
    <scope>NUCLEOTIDE SEQUENCE [LARGE SCALE GENOMIC DNA]</scope>
    <source>
        <strain evidence="14">S5(T) (JCM 30642 \VKM B-2941)</strain>
    </source>
</reference>
<dbReference type="GO" id="GO:0005524">
    <property type="term" value="F:ATP binding"/>
    <property type="evidence" value="ECO:0007669"/>
    <property type="project" value="UniProtKB-UniRule"/>
</dbReference>
<dbReference type="PANTHER" id="PTHR10344">
    <property type="entry name" value="THYMIDYLATE KINASE"/>
    <property type="match status" value="1"/>
</dbReference>
<evidence type="ECO:0000256" key="7">
    <source>
        <dbReference type="ARBA" id="ARBA00022777"/>
    </source>
</evidence>
<comment type="catalytic activity">
    <reaction evidence="10 11">
        <text>dTMP + ATP = dTDP + ADP</text>
        <dbReference type="Rhea" id="RHEA:13517"/>
        <dbReference type="ChEBI" id="CHEBI:30616"/>
        <dbReference type="ChEBI" id="CHEBI:58369"/>
        <dbReference type="ChEBI" id="CHEBI:63528"/>
        <dbReference type="ChEBI" id="CHEBI:456216"/>
        <dbReference type="EC" id="2.7.4.9"/>
    </reaction>
</comment>